<dbReference type="GO" id="GO:0008124">
    <property type="term" value="F:4-alpha-hydroxytetrahydrobiopterin dehydratase activity"/>
    <property type="evidence" value="ECO:0007669"/>
    <property type="project" value="UniProtKB-UniRule"/>
</dbReference>
<dbReference type="SUPFAM" id="SSF55248">
    <property type="entry name" value="PCD-like"/>
    <property type="match status" value="1"/>
</dbReference>
<comment type="similarity">
    <text evidence="2 4">Belongs to the pterin-4-alpha-carbinolamine dehydratase family.</text>
</comment>
<gene>
    <name evidence="5" type="ORF">RHIZ70_3557</name>
</gene>
<evidence type="ECO:0000256" key="4">
    <source>
        <dbReference type="HAMAP-Rule" id="MF_00434"/>
    </source>
</evidence>
<reference evidence="6" key="1">
    <citation type="submission" date="2018-07" db="EMBL/GenBank/DDBJ databases">
        <authorList>
            <person name="Peiro R."/>
            <person name="Begona"/>
            <person name="Cbmso G."/>
            <person name="Lopez M."/>
            <person name="Gonzalez S."/>
        </authorList>
    </citation>
    <scope>NUCLEOTIDE SEQUENCE [LARGE SCALE GENOMIC DNA]</scope>
</reference>
<dbReference type="InterPro" id="IPR036428">
    <property type="entry name" value="PCD_sf"/>
</dbReference>
<name>A0A376AJ68_9HYPH</name>
<dbReference type="PANTHER" id="PTHR12599:SF0">
    <property type="entry name" value="PTERIN-4-ALPHA-CARBINOLAMINE DEHYDRATASE"/>
    <property type="match status" value="1"/>
</dbReference>
<dbReference type="Gene3D" id="3.30.1360.20">
    <property type="entry name" value="Transcriptional coactivator/pterin dehydratase"/>
    <property type="match status" value="1"/>
</dbReference>
<dbReference type="PANTHER" id="PTHR12599">
    <property type="entry name" value="PTERIN-4-ALPHA-CARBINOLAMINE DEHYDRATASE"/>
    <property type="match status" value="1"/>
</dbReference>
<evidence type="ECO:0000313" key="5">
    <source>
        <dbReference type="EMBL" id="SSC67849.1"/>
    </source>
</evidence>
<evidence type="ECO:0000256" key="1">
    <source>
        <dbReference type="ARBA" id="ARBA00001554"/>
    </source>
</evidence>
<dbReference type="EC" id="4.2.1.96" evidence="4"/>
<dbReference type="InterPro" id="IPR001533">
    <property type="entry name" value="Pterin_deHydtase"/>
</dbReference>
<dbReference type="GO" id="GO:0006729">
    <property type="term" value="P:tetrahydrobiopterin biosynthetic process"/>
    <property type="evidence" value="ECO:0007669"/>
    <property type="project" value="InterPro"/>
</dbReference>
<sequence>MLMKYEKLDEAAIAQRLLALPQWSLAPGGKAINRRFIFADFAEAFAFMTRSALVAERLDHHPEWSNVYRCVDVTLTTHSAEGLTDLDFNLASAMDRAAAGRD</sequence>
<dbReference type="AlphaFoldDB" id="A0A376AJ68"/>
<dbReference type="Pfam" id="PF01329">
    <property type="entry name" value="Pterin_4a"/>
    <property type="match status" value="1"/>
</dbReference>
<comment type="catalytic activity">
    <reaction evidence="1 4">
        <text>(4aS,6R)-4a-hydroxy-L-erythro-5,6,7,8-tetrahydrobiopterin = (6R)-L-erythro-6,7-dihydrobiopterin + H2O</text>
        <dbReference type="Rhea" id="RHEA:11920"/>
        <dbReference type="ChEBI" id="CHEBI:15377"/>
        <dbReference type="ChEBI" id="CHEBI:15642"/>
        <dbReference type="ChEBI" id="CHEBI:43120"/>
        <dbReference type="EC" id="4.2.1.96"/>
    </reaction>
</comment>
<keyword evidence="3 4" id="KW-0456">Lyase</keyword>
<keyword evidence="6" id="KW-1185">Reference proteome</keyword>
<evidence type="ECO:0000313" key="6">
    <source>
        <dbReference type="Proteomes" id="UP000254764"/>
    </source>
</evidence>
<evidence type="ECO:0000256" key="3">
    <source>
        <dbReference type="ARBA" id="ARBA00023239"/>
    </source>
</evidence>
<protein>
    <recommendedName>
        <fullName evidence="4">Putative pterin-4-alpha-carbinolamine dehydratase</fullName>
        <shortName evidence="4">PHS</shortName>
        <ecNumber evidence="4">4.2.1.96</ecNumber>
    </recommendedName>
    <alternativeName>
        <fullName evidence="4">4-alpha-hydroxy-tetrahydropterin dehydratase</fullName>
    </alternativeName>
    <alternativeName>
        <fullName evidence="4">Pterin carbinolamine dehydratase</fullName>
        <shortName evidence="4">PCD</shortName>
    </alternativeName>
</protein>
<dbReference type="HAMAP" id="MF_00434">
    <property type="entry name" value="Pterin_4_alpha"/>
    <property type="match status" value="1"/>
</dbReference>
<proteinExistence type="inferred from homology"/>
<organism evidence="5 6">
    <name type="scientific">Ciceribacter selenitireducens ATCC BAA-1503</name>
    <dbReference type="NCBI Taxonomy" id="1336235"/>
    <lineage>
        <taxon>Bacteria</taxon>
        <taxon>Pseudomonadati</taxon>
        <taxon>Pseudomonadota</taxon>
        <taxon>Alphaproteobacteria</taxon>
        <taxon>Hyphomicrobiales</taxon>
        <taxon>Rhizobiaceae</taxon>
        <taxon>Ciceribacter</taxon>
    </lineage>
</organism>
<accession>A0A376AJ68</accession>
<dbReference type="EMBL" id="UEYP01000005">
    <property type="protein sequence ID" value="SSC67849.1"/>
    <property type="molecule type" value="Genomic_DNA"/>
</dbReference>
<dbReference type="Proteomes" id="UP000254764">
    <property type="component" value="Unassembled WGS sequence"/>
</dbReference>
<evidence type="ECO:0000256" key="2">
    <source>
        <dbReference type="ARBA" id="ARBA00006472"/>
    </source>
</evidence>
<dbReference type="NCBIfam" id="NF002018">
    <property type="entry name" value="PRK00823.1-3"/>
    <property type="match status" value="1"/>
</dbReference>